<name>A0A8J4R6F3_9ROSI</name>
<keyword evidence="2" id="KW-1185">Reference proteome</keyword>
<gene>
    <name evidence="1" type="ORF">CMV_017277</name>
</gene>
<evidence type="ECO:0000313" key="2">
    <source>
        <dbReference type="Proteomes" id="UP000737018"/>
    </source>
</evidence>
<accession>A0A8J4R6F3</accession>
<protein>
    <submittedName>
        <fullName evidence="1">Uncharacterized protein</fullName>
    </submittedName>
</protein>
<dbReference type="AlphaFoldDB" id="A0A8J4R6F3"/>
<dbReference type="Proteomes" id="UP000737018">
    <property type="component" value="Unassembled WGS sequence"/>
</dbReference>
<dbReference type="EMBL" id="JRKL02002742">
    <property type="protein sequence ID" value="KAF3957739.1"/>
    <property type="molecule type" value="Genomic_DNA"/>
</dbReference>
<sequence>MSEALAGSRVQKYSKTLKQQQGPNIATPLCTKYTTTSVLQLPCTCGLQSAQQVAKETFFSKRGPPLIEIMETSLQKPSCIALVNAFRTVASSCMPFDCIWKNCNSLPTLDLATKSKPSRSHYLY</sequence>
<reference evidence="1" key="1">
    <citation type="submission" date="2020-03" db="EMBL/GenBank/DDBJ databases">
        <title>Castanea mollissima Vanexum genome sequencing.</title>
        <authorList>
            <person name="Staton M."/>
        </authorList>
    </citation>
    <scope>NUCLEOTIDE SEQUENCE</scope>
    <source>
        <tissue evidence="1">Leaf</tissue>
    </source>
</reference>
<organism evidence="1 2">
    <name type="scientific">Castanea mollissima</name>
    <name type="common">Chinese chestnut</name>
    <dbReference type="NCBI Taxonomy" id="60419"/>
    <lineage>
        <taxon>Eukaryota</taxon>
        <taxon>Viridiplantae</taxon>
        <taxon>Streptophyta</taxon>
        <taxon>Embryophyta</taxon>
        <taxon>Tracheophyta</taxon>
        <taxon>Spermatophyta</taxon>
        <taxon>Magnoliopsida</taxon>
        <taxon>eudicotyledons</taxon>
        <taxon>Gunneridae</taxon>
        <taxon>Pentapetalae</taxon>
        <taxon>rosids</taxon>
        <taxon>fabids</taxon>
        <taxon>Fagales</taxon>
        <taxon>Fagaceae</taxon>
        <taxon>Castanea</taxon>
    </lineage>
</organism>
<proteinExistence type="predicted"/>
<evidence type="ECO:0000313" key="1">
    <source>
        <dbReference type="EMBL" id="KAF3957739.1"/>
    </source>
</evidence>
<comment type="caution">
    <text evidence="1">The sequence shown here is derived from an EMBL/GenBank/DDBJ whole genome shotgun (WGS) entry which is preliminary data.</text>
</comment>